<keyword evidence="3" id="KW-1185">Reference proteome</keyword>
<dbReference type="AlphaFoldDB" id="A0A2K2DRN3"/>
<evidence type="ECO:0000313" key="2">
    <source>
        <dbReference type="EnsemblPlants" id="PNT76940"/>
    </source>
</evidence>
<dbReference type="Gramene" id="PNT76940">
    <property type="protein sequence ID" value="PNT76940"/>
    <property type="gene ID" value="BRADI_1g55943v3"/>
</dbReference>
<dbReference type="Proteomes" id="UP000008810">
    <property type="component" value="Chromosome 1"/>
</dbReference>
<gene>
    <name evidence="1" type="ORF">BRADI_1g55943v3</name>
</gene>
<organism evidence="1">
    <name type="scientific">Brachypodium distachyon</name>
    <name type="common">Purple false brome</name>
    <name type="synonym">Trachynia distachya</name>
    <dbReference type="NCBI Taxonomy" id="15368"/>
    <lineage>
        <taxon>Eukaryota</taxon>
        <taxon>Viridiplantae</taxon>
        <taxon>Streptophyta</taxon>
        <taxon>Embryophyta</taxon>
        <taxon>Tracheophyta</taxon>
        <taxon>Spermatophyta</taxon>
        <taxon>Magnoliopsida</taxon>
        <taxon>Liliopsida</taxon>
        <taxon>Poales</taxon>
        <taxon>Poaceae</taxon>
        <taxon>BOP clade</taxon>
        <taxon>Pooideae</taxon>
        <taxon>Stipodae</taxon>
        <taxon>Brachypodieae</taxon>
        <taxon>Brachypodium</taxon>
    </lineage>
</organism>
<evidence type="ECO:0000313" key="3">
    <source>
        <dbReference type="Proteomes" id="UP000008810"/>
    </source>
</evidence>
<name>A0A2K2DRN3_BRADI</name>
<dbReference type="EnsemblPlants" id="PNT76940">
    <property type="protein sequence ID" value="PNT76940"/>
    <property type="gene ID" value="BRADI_1g55943v3"/>
</dbReference>
<reference evidence="2" key="3">
    <citation type="submission" date="2018-08" db="UniProtKB">
        <authorList>
            <consortium name="EnsemblPlants"/>
        </authorList>
    </citation>
    <scope>IDENTIFICATION</scope>
    <source>
        <strain evidence="2">cv. Bd21</strain>
    </source>
</reference>
<evidence type="ECO:0000313" key="1">
    <source>
        <dbReference type="EMBL" id="PNT76940.1"/>
    </source>
</evidence>
<reference evidence="1 2" key="1">
    <citation type="journal article" date="2010" name="Nature">
        <title>Genome sequencing and analysis of the model grass Brachypodium distachyon.</title>
        <authorList>
            <consortium name="International Brachypodium Initiative"/>
        </authorList>
    </citation>
    <scope>NUCLEOTIDE SEQUENCE [LARGE SCALE GENOMIC DNA]</scope>
    <source>
        <strain evidence="1 2">Bd21</strain>
    </source>
</reference>
<dbReference type="InParanoid" id="A0A2K2DRN3"/>
<sequence>MAHRPKWVVYNIQREFAHPINNEVIKPSGDFYERVEQVCYIGDGRTTLFWTDRRLEEGRICDICPSLAAAIRPWVARTRTVREGVLGAWLEDVGPDLGAAAIAEFLSLWPRIQGFVLPNVGEDSLVWNWAANGIYSSKMSYSNRDQISRKAIKTTLELVNLLGQPLPLS</sequence>
<reference evidence="1" key="2">
    <citation type="submission" date="2017-06" db="EMBL/GenBank/DDBJ databases">
        <title>WGS assembly of Brachypodium distachyon.</title>
        <authorList>
            <consortium name="The International Brachypodium Initiative"/>
            <person name="Lucas S."/>
            <person name="Harmon-Smith M."/>
            <person name="Lail K."/>
            <person name="Tice H."/>
            <person name="Grimwood J."/>
            <person name="Bruce D."/>
            <person name="Barry K."/>
            <person name="Shu S."/>
            <person name="Lindquist E."/>
            <person name="Wang M."/>
            <person name="Pitluck S."/>
            <person name="Vogel J.P."/>
            <person name="Garvin D.F."/>
            <person name="Mockler T.C."/>
            <person name="Schmutz J."/>
            <person name="Rokhsar D."/>
            <person name="Bevan M.W."/>
        </authorList>
    </citation>
    <scope>NUCLEOTIDE SEQUENCE</scope>
    <source>
        <strain evidence="1">Bd21</strain>
    </source>
</reference>
<dbReference type="OrthoDB" id="672571at2759"/>
<proteinExistence type="predicted"/>
<protein>
    <submittedName>
        <fullName evidence="1 2">Uncharacterized protein</fullName>
    </submittedName>
</protein>
<dbReference type="EMBL" id="CM000880">
    <property type="protein sequence ID" value="PNT76940.1"/>
    <property type="molecule type" value="Genomic_DNA"/>
</dbReference>
<accession>A0A2K2DRN3</accession>